<comment type="catalytic activity">
    <reaction evidence="1 4">
        <text>(4aS,6R)-4a-hydroxy-L-erythro-5,6,7,8-tetrahydrobiopterin = (6R)-L-erythro-6,7-dihydrobiopterin + H2O</text>
        <dbReference type="Rhea" id="RHEA:11920"/>
        <dbReference type="ChEBI" id="CHEBI:15377"/>
        <dbReference type="ChEBI" id="CHEBI:15642"/>
        <dbReference type="ChEBI" id="CHEBI:43120"/>
        <dbReference type="EC" id="4.2.1.96"/>
    </reaction>
</comment>
<evidence type="ECO:0000313" key="5">
    <source>
        <dbReference type="EMBL" id="MES0873534.1"/>
    </source>
</evidence>
<proteinExistence type="inferred from homology"/>
<comment type="caution">
    <text evidence="5">The sequence shown here is derived from an EMBL/GenBank/DDBJ whole genome shotgun (WGS) entry which is preliminary data.</text>
</comment>
<dbReference type="Proteomes" id="UP001465331">
    <property type="component" value="Unassembled WGS sequence"/>
</dbReference>
<reference evidence="5 6" key="1">
    <citation type="submission" date="2024-06" db="EMBL/GenBank/DDBJ databases">
        <authorList>
            <person name="Li Z."/>
            <person name="Jiang Y."/>
        </authorList>
    </citation>
    <scope>NUCLEOTIDE SEQUENCE [LARGE SCALE GENOMIC DNA]</scope>
    <source>
        <strain evidence="5 6">HSW-8</strain>
    </source>
</reference>
<accession>A0ABV2AAS5</accession>
<dbReference type="HAMAP" id="MF_00434">
    <property type="entry name" value="Pterin_4_alpha"/>
    <property type="match status" value="1"/>
</dbReference>
<dbReference type="NCBIfam" id="NF002019">
    <property type="entry name" value="PRK00823.1-4"/>
    <property type="match status" value="1"/>
</dbReference>
<dbReference type="RefSeq" id="WP_352888284.1">
    <property type="nucleotide sequence ID" value="NZ_JBEPIJ010000005.1"/>
</dbReference>
<dbReference type="InterPro" id="IPR036428">
    <property type="entry name" value="PCD_sf"/>
</dbReference>
<protein>
    <recommendedName>
        <fullName evidence="4">Putative pterin-4-alpha-carbinolamine dehydratase</fullName>
        <shortName evidence="4">PHS</shortName>
        <ecNumber evidence="4">4.2.1.96</ecNumber>
    </recommendedName>
    <alternativeName>
        <fullName evidence="4">4-alpha-hydroxy-tetrahydropterin dehydratase</fullName>
    </alternativeName>
    <alternativeName>
        <fullName evidence="4">Pterin carbinolamine dehydratase</fullName>
        <shortName evidence="4">PCD</shortName>
    </alternativeName>
</protein>
<dbReference type="Gene3D" id="3.30.1360.20">
    <property type="entry name" value="Transcriptional coactivator/pterin dehydratase"/>
    <property type="match status" value="1"/>
</dbReference>
<evidence type="ECO:0000256" key="4">
    <source>
        <dbReference type="HAMAP-Rule" id="MF_00434"/>
    </source>
</evidence>
<sequence length="111" mass="12364">MSDLSKKQCTPCEGGVPPLDLAAATSLKRQLHARWRIVEDGKVIEAQFGFDDYWQTTAFVNAVAWIAHTQDHHPDISFGYKTATVRYWTHAVGGLSENDFICAAKIDALLE</sequence>
<evidence type="ECO:0000256" key="3">
    <source>
        <dbReference type="ARBA" id="ARBA00023239"/>
    </source>
</evidence>
<dbReference type="PANTHER" id="PTHR12599">
    <property type="entry name" value="PTERIN-4-ALPHA-CARBINOLAMINE DEHYDRATASE"/>
    <property type="match status" value="1"/>
</dbReference>
<dbReference type="CDD" id="cd00913">
    <property type="entry name" value="PCD_DCoH_subfamily_a"/>
    <property type="match status" value="1"/>
</dbReference>
<dbReference type="InterPro" id="IPR001533">
    <property type="entry name" value="Pterin_deHydtase"/>
</dbReference>
<comment type="similarity">
    <text evidence="2 4">Belongs to the pterin-4-alpha-carbinolamine dehydratase family.</text>
</comment>
<dbReference type="PANTHER" id="PTHR12599:SF0">
    <property type="entry name" value="PTERIN-4-ALPHA-CARBINOLAMINE DEHYDRATASE"/>
    <property type="match status" value="1"/>
</dbReference>
<dbReference type="EC" id="4.2.1.96" evidence="4"/>
<organism evidence="5 6">
    <name type="scientific">Sinimarinibacterium thermocellulolyticum</name>
    <dbReference type="NCBI Taxonomy" id="3170016"/>
    <lineage>
        <taxon>Bacteria</taxon>
        <taxon>Pseudomonadati</taxon>
        <taxon>Pseudomonadota</taxon>
        <taxon>Gammaproteobacteria</taxon>
        <taxon>Nevskiales</taxon>
        <taxon>Nevskiaceae</taxon>
        <taxon>Sinimarinibacterium</taxon>
    </lineage>
</organism>
<evidence type="ECO:0000313" key="6">
    <source>
        <dbReference type="Proteomes" id="UP001465331"/>
    </source>
</evidence>
<evidence type="ECO:0000256" key="2">
    <source>
        <dbReference type="ARBA" id="ARBA00006472"/>
    </source>
</evidence>
<dbReference type="EMBL" id="JBEPIJ010000005">
    <property type="protein sequence ID" value="MES0873534.1"/>
    <property type="molecule type" value="Genomic_DNA"/>
</dbReference>
<evidence type="ECO:0000256" key="1">
    <source>
        <dbReference type="ARBA" id="ARBA00001554"/>
    </source>
</evidence>
<keyword evidence="3 4" id="KW-0456">Lyase</keyword>
<name>A0ABV2AAS5_9GAMM</name>
<gene>
    <name evidence="5" type="ORF">ABSH63_05900</name>
</gene>
<dbReference type="Pfam" id="PF01329">
    <property type="entry name" value="Pterin_4a"/>
    <property type="match status" value="1"/>
</dbReference>
<dbReference type="SUPFAM" id="SSF55248">
    <property type="entry name" value="PCD-like"/>
    <property type="match status" value="1"/>
</dbReference>
<keyword evidence="6" id="KW-1185">Reference proteome</keyword>
<dbReference type="GO" id="GO:0008124">
    <property type="term" value="F:4-alpha-hydroxytetrahydrobiopterin dehydratase activity"/>
    <property type="evidence" value="ECO:0007669"/>
    <property type="project" value="UniProtKB-EC"/>
</dbReference>